<dbReference type="PANTHER" id="PTHR15718:SF7">
    <property type="entry name" value="G PROTEIN-REGULATED INDUCER OF NEURITE OUTGROWTH 1"/>
    <property type="match status" value="1"/>
</dbReference>
<dbReference type="PANTHER" id="PTHR15718">
    <property type="entry name" value="G PROTEIN-REGULATED INDUCER OF NEURITE OUTGROWTH C-TERMINAL DOMAIN-CONTAINING PROTEIN"/>
    <property type="match status" value="1"/>
</dbReference>
<dbReference type="AlphaFoldDB" id="A0A9Q1F560"/>
<evidence type="ECO:0000313" key="4">
    <source>
        <dbReference type="EMBL" id="KAJ8351376.1"/>
    </source>
</evidence>
<feature type="compositionally biased region" description="Pro residues" evidence="2">
    <location>
        <begin position="553"/>
        <end position="562"/>
    </location>
</feature>
<comment type="function">
    <text evidence="1">May be involved in neurite outgrowth.</text>
</comment>
<sequence length="798" mass="82055">MMEGPTMTESAPSLDLHCSQVLEGAEMHEVNSSGDPSQSGEVEGGEIKPSQSQVMGDTLRGHSDGLTQPSKHAEQPREDVNEETALEHSTTQDGARQANPALAVTGAPSEFPKSPTGNGGGQEPERSTTEKKCGGGATAANQEPTILVTNHDSLSQEGDEEETPSQGHSSEPEGKKEDGSGIAKPDREAECSGETLTALGSHVAETVAKELKKGEEDVEAGVPKGSEQMQANSAGEKVTGVCGSIRQCCNAPAEEAGAGTVGLLSPLLSPAPPPPPHHQHIQTQVSLEAPSCHSAATSPMTPPQGSGDYFFPYSFRKVGLDSGEQPRPLYRTVATAPMSPLTPTVAATAPESPCPEIKVTRSANGSSQHEALGGDEGGVASRAGGNTDRLGGGPKRPTESDVRSTEDMPPEGPSAMTSGASGPAPGQETTGGTRERDANAGTGQPVSALTNHSTGCSVTLQGDARDRGSAPQSIELEANTSKVQSVNLGPQKSGAQAASKAEGVLNELGARRRCDLGEARQLTVEDFTFDDGQSHKAPAEGASEKTASLPSPLLSPAPAPPPHHQHIQTQVSLEAPSCRSAATSPMTPPQGSGDYFFPYSFRKAGLDSGEQPRPLYRSVATAPMSPLTPTVAPTVPQSPCPEVKVVCVEGVTELADIEGVGGATELRQVNAGDGQQEVVQAVRWDEKGMTWEVYGAAVEVEVLGTAIQKHLEKQGEEPGKPQLPPSLSPPISPPLSPPPAPPSDPPPSPSPPSSSPPPPPHSPPEPVSVPSSNSSEVEGEGVASELDVAGEVGAADEV</sequence>
<feature type="region of interest" description="Disordered" evidence="2">
    <location>
        <begin position="526"/>
        <end position="591"/>
    </location>
</feature>
<feature type="compositionally biased region" description="Basic and acidic residues" evidence="2">
    <location>
        <begin position="123"/>
        <end position="133"/>
    </location>
</feature>
<dbReference type="GO" id="GO:0005886">
    <property type="term" value="C:plasma membrane"/>
    <property type="evidence" value="ECO:0007669"/>
    <property type="project" value="TreeGrafter"/>
</dbReference>
<feature type="compositionally biased region" description="Basic and acidic residues" evidence="2">
    <location>
        <begin position="170"/>
        <end position="190"/>
    </location>
</feature>
<feature type="compositionally biased region" description="Polar residues" evidence="2">
    <location>
        <begin position="139"/>
        <end position="156"/>
    </location>
</feature>
<evidence type="ECO:0000256" key="2">
    <source>
        <dbReference type="SAM" id="MobiDB-lite"/>
    </source>
</evidence>
<evidence type="ECO:0000256" key="1">
    <source>
        <dbReference type="ARBA" id="ARBA00002358"/>
    </source>
</evidence>
<feature type="compositionally biased region" description="Polar residues" evidence="2">
    <location>
        <begin position="441"/>
        <end position="460"/>
    </location>
</feature>
<feature type="region of interest" description="Disordered" evidence="2">
    <location>
        <begin position="712"/>
        <end position="798"/>
    </location>
</feature>
<protein>
    <recommendedName>
        <fullName evidence="3">G protein-regulated inducer of neurite outgrowth C-terminal domain-containing protein</fullName>
    </recommendedName>
</protein>
<feature type="region of interest" description="Disordered" evidence="2">
    <location>
        <begin position="342"/>
        <end position="501"/>
    </location>
</feature>
<organism evidence="4 5">
    <name type="scientific">Synaphobranchus kaupii</name>
    <name type="common">Kaup's arrowtooth eel</name>
    <dbReference type="NCBI Taxonomy" id="118154"/>
    <lineage>
        <taxon>Eukaryota</taxon>
        <taxon>Metazoa</taxon>
        <taxon>Chordata</taxon>
        <taxon>Craniata</taxon>
        <taxon>Vertebrata</taxon>
        <taxon>Euteleostomi</taxon>
        <taxon>Actinopterygii</taxon>
        <taxon>Neopterygii</taxon>
        <taxon>Teleostei</taxon>
        <taxon>Anguilliformes</taxon>
        <taxon>Synaphobranchidae</taxon>
        <taxon>Synaphobranchus</taxon>
    </lineage>
</organism>
<feature type="compositionally biased region" description="Pro residues" evidence="2">
    <location>
        <begin position="721"/>
        <end position="767"/>
    </location>
</feature>
<gene>
    <name evidence="4" type="ORF">SKAU_G00228520</name>
</gene>
<evidence type="ECO:0000313" key="5">
    <source>
        <dbReference type="Proteomes" id="UP001152622"/>
    </source>
</evidence>
<reference evidence="4" key="1">
    <citation type="journal article" date="2023" name="Science">
        <title>Genome structures resolve the early diversification of teleost fishes.</title>
        <authorList>
            <person name="Parey E."/>
            <person name="Louis A."/>
            <person name="Montfort J."/>
            <person name="Bouchez O."/>
            <person name="Roques C."/>
            <person name="Iampietro C."/>
            <person name="Lluch J."/>
            <person name="Castinel A."/>
            <person name="Donnadieu C."/>
            <person name="Desvignes T."/>
            <person name="Floi Bucao C."/>
            <person name="Jouanno E."/>
            <person name="Wen M."/>
            <person name="Mejri S."/>
            <person name="Dirks R."/>
            <person name="Jansen H."/>
            <person name="Henkel C."/>
            <person name="Chen W.J."/>
            <person name="Zahm M."/>
            <person name="Cabau C."/>
            <person name="Klopp C."/>
            <person name="Thompson A.W."/>
            <person name="Robinson-Rechavi M."/>
            <person name="Braasch I."/>
            <person name="Lecointre G."/>
            <person name="Bobe J."/>
            <person name="Postlethwait J.H."/>
            <person name="Berthelot C."/>
            <person name="Roest Crollius H."/>
            <person name="Guiguen Y."/>
        </authorList>
    </citation>
    <scope>NUCLEOTIDE SEQUENCE</scope>
    <source>
        <strain evidence="4">WJC10195</strain>
    </source>
</reference>
<feature type="compositionally biased region" description="Polar residues" evidence="2">
    <location>
        <begin position="30"/>
        <end position="40"/>
    </location>
</feature>
<feature type="domain" description="G protein-regulated inducer of neurite outgrowth C-terminal" evidence="3">
    <location>
        <begin position="671"/>
        <end position="723"/>
    </location>
</feature>
<comment type="caution">
    <text evidence="4">The sequence shown here is derived from an EMBL/GenBank/DDBJ whole genome shotgun (WGS) entry which is preliminary data.</text>
</comment>
<dbReference type="InterPro" id="IPR032745">
    <property type="entry name" value="GRIN_C"/>
</dbReference>
<feature type="compositionally biased region" description="Basic and acidic residues" evidence="2">
    <location>
        <begin position="396"/>
        <end position="406"/>
    </location>
</feature>
<evidence type="ECO:0000259" key="3">
    <source>
        <dbReference type="Pfam" id="PF15235"/>
    </source>
</evidence>
<feature type="region of interest" description="Disordered" evidence="2">
    <location>
        <begin position="1"/>
        <end position="232"/>
    </location>
</feature>
<dbReference type="Proteomes" id="UP001152622">
    <property type="component" value="Chromosome 8"/>
</dbReference>
<dbReference type="OrthoDB" id="9937185at2759"/>
<dbReference type="Pfam" id="PF15235">
    <property type="entry name" value="GRIN_C"/>
    <property type="match status" value="1"/>
</dbReference>
<dbReference type="EMBL" id="JAINUF010000008">
    <property type="protein sequence ID" value="KAJ8351376.1"/>
    <property type="molecule type" value="Genomic_DNA"/>
</dbReference>
<keyword evidence="5" id="KW-1185">Reference proteome</keyword>
<name>A0A9Q1F560_SYNKA</name>
<feature type="non-terminal residue" evidence="4">
    <location>
        <position position="798"/>
    </location>
</feature>
<dbReference type="GO" id="GO:0031175">
    <property type="term" value="P:neuron projection development"/>
    <property type="evidence" value="ECO:0007669"/>
    <property type="project" value="TreeGrafter"/>
</dbReference>
<accession>A0A9Q1F560</accession>
<feature type="compositionally biased region" description="Polar residues" evidence="2">
    <location>
        <begin position="478"/>
        <end position="496"/>
    </location>
</feature>
<proteinExistence type="predicted"/>
<dbReference type="InterPro" id="IPR026646">
    <property type="entry name" value="GPRIN2-like/GPRIN3"/>
</dbReference>